<dbReference type="Proteomes" id="UP001233535">
    <property type="component" value="Unassembled WGS sequence"/>
</dbReference>
<dbReference type="Gene3D" id="2.180.10.10">
    <property type="entry name" value="RHS repeat-associated core"/>
    <property type="match status" value="1"/>
</dbReference>
<accession>A0ABU1CF47</accession>
<organism evidence="1 2">
    <name type="scientific">Lysobacter arvi</name>
    <dbReference type="NCBI Taxonomy" id="3038776"/>
    <lineage>
        <taxon>Bacteria</taxon>
        <taxon>Pseudomonadati</taxon>
        <taxon>Pseudomonadota</taxon>
        <taxon>Gammaproteobacteria</taxon>
        <taxon>Lysobacterales</taxon>
        <taxon>Lysobacteraceae</taxon>
        <taxon>Lysobacter</taxon>
    </lineage>
</organism>
<keyword evidence="2" id="KW-1185">Reference proteome</keyword>
<evidence type="ECO:0000313" key="2">
    <source>
        <dbReference type="Proteomes" id="UP001233535"/>
    </source>
</evidence>
<reference evidence="1 2" key="1">
    <citation type="submission" date="2023-04" db="EMBL/GenBank/DDBJ databases">
        <title>Lysobacter sp. strain UC isolated from soil sample.</title>
        <authorList>
            <person name="Choksket S."/>
            <person name="Harshvardhan F."/>
            <person name="Rana R."/>
            <person name="Patil P.B."/>
            <person name="Korpole S."/>
        </authorList>
    </citation>
    <scope>NUCLEOTIDE SEQUENCE [LARGE SCALE GENOMIC DNA]</scope>
    <source>
        <strain evidence="1 2">UC</strain>
    </source>
</reference>
<name>A0ABU1CF47_9GAMM</name>
<sequence>MRRERRSLIQEYDATGALQRRHIYSLESDVPFVTCDGAGTASKTWLYRDQLGSVVATASGTGTRKDIYTYGPFGEPNIATGQRFRYTGQWLIGELGLYYYKATLMIQLV</sequence>
<evidence type="ECO:0000313" key="1">
    <source>
        <dbReference type="EMBL" id="MDR0183575.1"/>
    </source>
</evidence>
<protein>
    <recommendedName>
        <fullName evidence="3">RHS repeat protein</fullName>
    </recommendedName>
</protein>
<proteinExistence type="predicted"/>
<comment type="caution">
    <text evidence="1">The sequence shown here is derived from an EMBL/GenBank/DDBJ whole genome shotgun (WGS) entry which is preliminary data.</text>
</comment>
<evidence type="ECO:0008006" key="3">
    <source>
        <dbReference type="Google" id="ProtNLM"/>
    </source>
</evidence>
<dbReference type="RefSeq" id="WP_309262717.1">
    <property type="nucleotide sequence ID" value="NZ_JARUHG010000003.1"/>
</dbReference>
<dbReference type="EMBL" id="JARUHG010000003">
    <property type="protein sequence ID" value="MDR0183575.1"/>
    <property type="molecule type" value="Genomic_DNA"/>
</dbReference>
<gene>
    <name evidence="1" type="ORF">P8609_11455</name>
</gene>